<accession>A0AA39NSS8</accession>
<proteinExistence type="predicted"/>
<dbReference type="GO" id="GO:0005975">
    <property type="term" value="P:carbohydrate metabolic process"/>
    <property type="evidence" value="ECO:0007669"/>
    <property type="project" value="InterPro"/>
</dbReference>
<dbReference type="PANTHER" id="PTHR47791">
    <property type="entry name" value="MEIOTICALLY UP-REGULATED GENE 191 PROTEIN"/>
    <property type="match status" value="1"/>
</dbReference>
<dbReference type="SUPFAM" id="SSF48208">
    <property type="entry name" value="Six-hairpin glycosidases"/>
    <property type="match status" value="1"/>
</dbReference>
<dbReference type="InterPro" id="IPR005198">
    <property type="entry name" value="Glyco_hydro_76"/>
</dbReference>
<evidence type="ECO:0008006" key="6">
    <source>
        <dbReference type="Google" id="ProtNLM"/>
    </source>
</evidence>
<feature type="compositionally biased region" description="Polar residues" evidence="1">
    <location>
        <begin position="473"/>
        <end position="487"/>
    </location>
</feature>
<feature type="compositionally biased region" description="Polar residues" evidence="1">
    <location>
        <begin position="505"/>
        <end position="515"/>
    </location>
</feature>
<sequence>MQPFILVWTLLVLYFRSGGAQDLTPSTSWKNPNITLSRQDRIAIASAAIDKAVSMLQPNGQFNASSDSAFDIPGRLYAQMAEFDRLTNKTMYKQTLKQCFVLAESINPEFLTASSIGDGLNYGYAAAQAYTAYRDPDFIALAVTSWTTARQYTISKEQAASGTIPVKRSEIAPSCQGAPLTGGTYFSTDPTDAFLFSMASGFFLAVSALLAEATSNQTYLDAAIESANFIQLHLLNPSDIVMAFVSSNISQHCSMDMTVHSDNTGIFIEGLVILADITRDTSTEALLHSIIVAVVTNPSWQGVDGVFDVNSDGGHYIVRALSALYERNTTSSNLREYIKEYIGVQYNAVIDKATLGGSNIYGIPWTGPPRTAFSSSNQTEAISALLGGIQLLDDQSLEKSSDNYTSSGTPGIPMSSASGTTSSPSVPNHKPTGAIVGGVVGGLAVLVVTIVCIFLCRRRHRQRNDLPTVDARSPQTLTPFMATTSRADTSREAHYNQGKIARSPVSASRGESSASLRADMDARRVGIQSPMILRAAISPSSPIHNNQGREELLTEELLRVLNQRRLLPHTRDGQDEEPPPEYREGWTM</sequence>
<dbReference type="Proteomes" id="UP001175227">
    <property type="component" value="Unassembled WGS sequence"/>
</dbReference>
<name>A0AA39NSS8_9AGAR</name>
<keyword evidence="2" id="KW-0812">Transmembrane</keyword>
<dbReference type="Pfam" id="PF03663">
    <property type="entry name" value="Glyco_hydro_76"/>
    <property type="match status" value="1"/>
</dbReference>
<dbReference type="AlphaFoldDB" id="A0AA39NSS8"/>
<keyword evidence="2" id="KW-0472">Membrane</keyword>
<protein>
    <recommendedName>
        <fullName evidence="6">Glycoside hydrolase family 76 protein</fullName>
    </recommendedName>
</protein>
<feature type="region of interest" description="Disordered" evidence="1">
    <location>
        <begin position="399"/>
        <end position="426"/>
    </location>
</feature>
<comment type="caution">
    <text evidence="4">The sequence shown here is derived from an EMBL/GenBank/DDBJ whole genome shotgun (WGS) entry which is preliminary data.</text>
</comment>
<dbReference type="EMBL" id="JAUEPR010000053">
    <property type="protein sequence ID" value="KAK0471190.1"/>
    <property type="molecule type" value="Genomic_DNA"/>
</dbReference>
<evidence type="ECO:0000256" key="1">
    <source>
        <dbReference type="SAM" id="MobiDB-lite"/>
    </source>
</evidence>
<feature type="transmembrane region" description="Helical" evidence="2">
    <location>
        <begin position="434"/>
        <end position="456"/>
    </location>
</feature>
<keyword evidence="2" id="KW-1133">Transmembrane helix</keyword>
<evidence type="ECO:0000313" key="5">
    <source>
        <dbReference type="Proteomes" id="UP001175227"/>
    </source>
</evidence>
<feature type="compositionally biased region" description="Low complexity" evidence="1">
    <location>
        <begin position="415"/>
        <end position="425"/>
    </location>
</feature>
<keyword evidence="3" id="KW-0732">Signal</keyword>
<evidence type="ECO:0000256" key="2">
    <source>
        <dbReference type="SAM" id="Phobius"/>
    </source>
</evidence>
<dbReference type="PANTHER" id="PTHR47791:SF3">
    <property type="entry name" value="MEIOTICALLY UP-REGULATED GENE 191 PROTEIN"/>
    <property type="match status" value="1"/>
</dbReference>
<organism evidence="4 5">
    <name type="scientific">Armillaria novae-zelandiae</name>
    <dbReference type="NCBI Taxonomy" id="153914"/>
    <lineage>
        <taxon>Eukaryota</taxon>
        <taxon>Fungi</taxon>
        <taxon>Dikarya</taxon>
        <taxon>Basidiomycota</taxon>
        <taxon>Agaricomycotina</taxon>
        <taxon>Agaricomycetes</taxon>
        <taxon>Agaricomycetidae</taxon>
        <taxon>Agaricales</taxon>
        <taxon>Marasmiineae</taxon>
        <taxon>Physalacriaceae</taxon>
        <taxon>Armillaria</taxon>
    </lineage>
</organism>
<feature type="signal peptide" evidence="3">
    <location>
        <begin position="1"/>
        <end position="20"/>
    </location>
</feature>
<dbReference type="InterPro" id="IPR053169">
    <property type="entry name" value="MUG_Protein"/>
</dbReference>
<reference evidence="4" key="1">
    <citation type="submission" date="2023-06" db="EMBL/GenBank/DDBJ databases">
        <authorList>
            <consortium name="Lawrence Berkeley National Laboratory"/>
            <person name="Ahrendt S."/>
            <person name="Sahu N."/>
            <person name="Indic B."/>
            <person name="Wong-Bajracharya J."/>
            <person name="Merenyi Z."/>
            <person name="Ke H.-M."/>
            <person name="Monk M."/>
            <person name="Kocsube S."/>
            <person name="Drula E."/>
            <person name="Lipzen A."/>
            <person name="Balint B."/>
            <person name="Henrissat B."/>
            <person name="Andreopoulos B."/>
            <person name="Martin F.M."/>
            <person name="Harder C.B."/>
            <person name="Rigling D."/>
            <person name="Ford K.L."/>
            <person name="Foster G.D."/>
            <person name="Pangilinan J."/>
            <person name="Papanicolaou A."/>
            <person name="Barry K."/>
            <person name="LaButti K."/>
            <person name="Viragh M."/>
            <person name="Koriabine M."/>
            <person name="Yan M."/>
            <person name="Riley R."/>
            <person name="Champramary S."/>
            <person name="Plett K.L."/>
            <person name="Tsai I.J."/>
            <person name="Slot J."/>
            <person name="Sipos G."/>
            <person name="Plett J."/>
            <person name="Nagy L.G."/>
            <person name="Grigoriev I.V."/>
        </authorList>
    </citation>
    <scope>NUCLEOTIDE SEQUENCE</scope>
    <source>
        <strain evidence="4">ICMP 16352</strain>
    </source>
</reference>
<dbReference type="InterPro" id="IPR008928">
    <property type="entry name" value="6-hairpin_glycosidase_sf"/>
</dbReference>
<feature type="region of interest" description="Disordered" evidence="1">
    <location>
        <begin position="568"/>
        <end position="588"/>
    </location>
</feature>
<keyword evidence="5" id="KW-1185">Reference proteome</keyword>
<evidence type="ECO:0000313" key="4">
    <source>
        <dbReference type="EMBL" id="KAK0471190.1"/>
    </source>
</evidence>
<feature type="chain" id="PRO_5041382478" description="Glycoside hydrolase family 76 protein" evidence="3">
    <location>
        <begin position="21"/>
        <end position="588"/>
    </location>
</feature>
<feature type="region of interest" description="Disordered" evidence="1">
    <location>
        <begin position="467"/>
        <end position="517"/>
    </location>
</feature>
<evidence type="ECO:0000256" key="3">
    <source>
        <dbReference type="SAM" id="SignalP"/>
    </source>
</evidence>
<gene>
    <name evidence="4" type="ORF">IW261DRAFT_1597420</name>
</gene>
<dbReference type="Gene3D" id="1.50.10.20">
    <property type="match status" value="1"/>
</dbReference>